<evidence type="ECO:0000313" key="1">
    <source>
        <dbReference type="EMBL" id="GLQ07302.1"/>
    </source>
</evidence>
<dbReference type="Proteomes" id="UP001161409">
    <property type="component" value="Unassembled WGS sequence"/>
</dbReference>
<proteinExistence type="predicted"/>
<gene>
    <name evidence="1" type="ORF">GCM10007924_25230</name>
</gene>
<organism evidence="1 2">
    <name type="scientific">Sneathiella chinensis</name>
    <dbReference type="NCBI Taxonomy" id="349750"/>
    <lineage>
        <taxon>Bacteria</taxon>
        <taxon>Pseudomonadati</taxon>
        <taxon>Pseudomonadota</taxon>
        <taxon>Alphaproteobacteria</taxon>
        <taxon>Sneathiellales</taxon>
        <taxon>Sneathiellaceae</taxon>
        <taxon>Sneathiella</taxon>
    </lineage>
</organism>
<reference evidence="1" key="2">
    <citation type="submission" date="2023-01" db="EMBL/GenBank/DDBJ databases">
        <title>Draft genome sequence of Sneathiella chinensis strain NBRC 103408.</title>
        <authorList>
            <person name="Sun Q."/>
            <person name="Mori K."/>
        </authorList>
    </citation>
    <scope>NUCLEOTIDE SEQUENCE</scope>
    <source>
        <strain evidence="1">NBRC 103408</strain>
    </source>
</reference>
<reference evidence="1" key="1">
    <citation type="journal article" date="2014" name="Int. J. Syst. Evol. Microbiol.">
        <title>Complete genome of a new Firmicutes species belonging to the dominant human colonic microbiota ('Ruminococcus bicirculans') reveals two chromosomes and a selective capacity to utilize plant glucans.</title>
        <authorList>
            <consortium name="NISC Comparative Sequencing Program"/>
            <person name="Wegmann U."/>
            <person name="Louis P."/>
            <person name="Goesmann A."/>
            <person name="Henrissat B."/>
            <person name="Duncan S.H."/>
            <person name="Flint H.J."/>
        </authorList>
    </citation>
    <scope>NUCLEOTIDE SEQUENCE</scope>
    <source>
        <strain evidence="1">NBRC 103408</strain>
    </source>
</reference>
<sequence>MTSVSPLATISSITAPLIAIISISRCRRGEVDTNISAAAAAAAAATHYGVTLPIAPMSAILGSIGPGCTSGPPWGSRVTKPAGLTCQANLPALPAVPAVIYPDLVTDPTGTTTCQRILRRG</sequence>
<evidence type="ECO:0008006" key="3">
    <source>
        <dbReference type="Google" id="ProtNLM"/>
    </source>
</evidence>
<name>A0ABQ5U7L6_9PROT</name>
<accession>A0ABQ5U7L6</accession>
<protein>
    <recommendedName>
        <fullName evidence="3">Secreted peptide</fullName>
    </recommendedName>
</protein>
<comment type="caution">
    <text evidence="1">The sequence shown here is derived from an EMBL/GenBank/DDBJ whole genome shotgun (WGS) entry which is preliminary data.</text>
</comment>
<dbReference type="EMBL" id="BSNF01000008">
    <property type="protein sequence ID" value="GLQ07302.1"/>
    <property type="molecule type" value="Genomic_DNA"/>
</dbReference>
<keyword evidence="2" id="KW-1185">Reference proteome</keyword>
<evidence type="ECO:0000313" key="2">
    <source>
        <dbReference type="Proteomes" id="UP001161409"/>
    </source>
</evidence>